<reference evidence="11 12" key="1">
    <citation type="journal article" date="2013" name="PLoS Genet.">
        <title>Genomic mechanisms accounting for the adaptation to parasitism in nematode-trapping fungi.</title>
        <authorList>
            <person name="Meerupati T."/>
            <person name="Andersson K.M."/>
            <person name="Friman E."/>
            <person name="Kumar D."/>
            <person name="Tunlid A."/>
            <person name="Ahren D."/>
        </authorList>
    </citation>
    <scope>NUCLEOTIDE SEQUENCE [LARGE SCALE GENOMIC DNA]</scope>
    <source>
        <strain evidence="11 12">CBS 200.50</strain>
    </source>
</reference>
<dbReference type="GO" id="GO:0006508">
    <property type="term" value="P:proteolysis"/>
    <property type="evidence" value="ECO:0007669"/>
    <property type="project" value="UniProtKB-KW"/>
</dbReference>
<dbReference type="Proteomes" id="UP000015100">
    <property type="component" value="Unassembled WGS sequence"/>
</dbReference>
<feature type="signal peptide" evidence="9">
    <location>
        <begin position="1"/>
        <end position="20"/>
    </location>
</feature>
<evidence type="ECO:0000313" key="11">
    <source>
        <dbReference type="EMBL" id="EPS37786.1"/>
    </source>
</evidence>
<dbReference type="PRINTS" id="PR00723">
    <property type="entry name" value="SUBTILISIN"/>
</dbReference>
<comment type="caution">
    <text evidence="11">The sequence shown here is derived from an EMBL/GenBank/DDBJ whole genome shotgun (WGS) entry which is preliminary data.</text>
</comment>
<keyword evidence="9" id="KW-0732">Signal</keyword>
<dbReference type="PANTHER" id="PTHR43806:SF11">
    <property type="entry name" value="CEREVISIN-RELATED"/>
    <property type="match status" value="1"/>
</dbReference>
<proteinExistence type="inferred from homology"/>
<keyword evidence="2 6" id="KW-0645">Protease</keyword>
<dbReference type="AlphaFoldDB" id="S8A9N5"/>
<dbReference type="Gene3D" id="3.40.50.200">
    <property type="entry name" value="Peptidase S8/S53 domain"/>
    <property type="match status" value="1"/>
</dbReference>
<dbReference type="PROSITE" id="PS00136">
    <property type="entry name" value="SUBTILASE_ASP"/>
    <property type="match status" value="1"/>
</dbReference>
<dbReference type="PROSITE" id="PS51892">
    <property type="entry name" value="SUBTILASE"/>
    <property type="match status" value="1"/>
</dbReference>
<dbReference type="InterPro" id="IPR023828">
    <property type="entry name" value="Peptidase_S8_Ser-AS"/>
</dbReference>
<evidence type="ECO:0000256" key="8">
    <source>
        <dbReference type="SAM" id="MobiDB-lite"/>
    </source>
</evidence>
<feature type="active site" description="Charge relay system" evidence="5 6">
    <location>
        <position position="260"/>
    </location>
</feature>
<evidence type="ECO:0000256" key="9">
    <source>
        <dbReference type="SAM" id="SignalP"/>
    </source>
</evidence>
<dbReference type="CDD" id="cd04077">
    <property type="entry name" value="Peptidases_S8_PCSK9_ProteinaseK_like"/>
    <property type="match status" value="1"/>
</dbReference>
<dbReference type="Pfam" id="PF00082">
    <property type="entry name" value="Peptidase_S8"/>
    <property type="match status" value="1"/>
</dbReference>
<dbReference type="PANTHER" id="PTHR43806">
    <property type="entry name" value="PEPTIDASE S8"/>
    <property type="match status" value="1"/>
</dbReference>
<dbReference type="InterPro" id="IPR034193">
    <property type="entry name" value="PCSK9_ProteinaseK-like"/>
</dbReference>
<evidence type="ECO:0000256" key="1">
    <source>
        <dbReference type="ARBA" id="ARBA00011073"/>
    </source>
</evidence>
<reference evidence="12" key="2">
    <citation type="submission" date="2013-04" db="EMBL/GenBank/DDBJ databases">
        <title>Genomic mechanisms accounting for the adaptation to parasitism in nematode-trapping fungi.</title>
        <authorList>
            <person name="Ahren D.G."/>
        </authorList>
    </citation>
    <scope>NUCLEOTIDE SEQUENCE [LARGE SCALE GENOMIC DNA]</scope>
    <source>
        <strain evidence="12">CBS 200.50</strain>
    </source>
</reference>
<accession>S8A9N5</accession>
<gene>
    <name evidence="11" type="ORF">H072_8354</name>
</gene>
<feature type="compositionally biased region" description="Polar residues" evidence="8">
    <location>
        <begin position="31"/>
        <end position="43"/>
    </location>
</feature>
<dbReference type="eggNOG" id="KOG1153">
    <property type="taxonomic scope" value="Eukaryota"/>
</dbReference>
<evidence type="ECO:0000256" key="7">
    <source>
        <dbReference type="RuleBase" id="RU003355"/>
    </source>
</evidence>
<dbReference type="InterPro" id="IPR050131">
    <property type="entry name" value="Peptidase_S8_subtilisin-like"/>
</dbReference>
<dbReference type="SUPFAM" id="SSF52743">
    <property type="entry name" value="Subtilisin-like"/>
    <property type="match status" value="1"/>
</dbReference>
<feature type="region of interest" description="Disordered" evidence="8">
    <location>
        <begin position="22"/>
        <end position="43"/>
    </location>
</feature>
<dbReference type="OMA" id="CITTYAP"/>
<keyword evidence="4 6" id="KW-0720">Serine protease</keyword>
<evidence type="ECO:0000256" key="4">
    <source>
        <dbReference type="ARBA" id="ARBA00022825"/>
    </source>
</evidence>
<dbReference type="HOGENOM" id="CLU_011263_1_4_1"/>
<evidence type="ECO:0000256" key="3">
    <source>
        <dbReference type="ARBA" id="ARBA00022801"/>
    </source>
</evidence>
<dbReference type="EMBL" id="AQGS01000598">
    <property type="protein sequence ID" value="EPS37786.1"/>
    <property type="molecule type" value="Genomic_DNA"/>
</dbReference>
<evidence type="ECO:0000313" key="12">
    <source>
        <dbReference type="Proteomes" id="UP000015100"/>
    </source>
</evidence>
<protein>
    <recommendedName>
        <fullName evidence="10">Peptidase S8/S53 domain-containing protein</fullName>
    </recommendedName>
</protein>
<evidence type="ECO:0000256" key="5">
    <source>
        <dbReference type="PIRSR" id="PIRSR615500-1"/>
    </source>
</evidence>
<keyword evidence="12" id="KW-1185">Reference proteome</keyword>
<dbReference type="GO" id="GO:0004252">
    <property type="term" value="F:serine-type endopeptidase activity"/>
    <property type="evidence" value="ECO:0007669"/>
    <property type="project" value="UniProtKB-UniRule"/>
</dbReference>
<evidence type="ECO:0000259" key="10">
    <source>
        <dbReference type="Pfam" id="PF00082"/>
    </source>
</evidence>
<organism evidence="11 12">
    <name type="scientific">Dactylellina haptotyla (strain CBS 200.50)</name>
    <name type="common">Nematode-trapping fungus</name>
    <name type="synonym">Monacrosporium haptotylum</name>
    <dbReference type="NCBI Taxonomy" id="1284197"/>
    <lineage>
        <taxon>Eukaryota</taxon>
        <taxon>Fungi</taxon>
        <taxon>Dikarya</taxon>
        <taxon>Ascomycota</taxon>
        <taxon>Pezizomycotina</taxon>
        <taxon>Orbiliomycetes</taxon>
        <taxon>Orbiliales</taxon>
        <taxon>Orbiliaceae</taxon>
        <taxon>Dactylellina</taxon>
    </lineage>
</organism>
<dbReference type="InterPro" id="IPR023827">
    <property type="entry name" value="Peptidase_S8_Asp-AS"/>
</dbReference>
<dbReference type="OrthoDB" id="206201at2759"/>
<evidence type="ECO:0000256" key="2">
    <source>
        <dbReference type="ARBA" id="ARBA00022670"/>
    </source>
</evidence>
<feature type="domain" description="Peptidase S8/S53" evidence="10">
    <location>
        <begin position="214"/>
        <end position="483"/>
    </location>
</feature>
<dbReference type="InterPro" id="IPR000209">
    <property type="entry name" value="Peptidase_S8/S53_dom"/>
</dbReference>
<feature type="chain" id="PRO_5004548339" description="Peptidase S8/S53 domain-containing protein" evidence="9">
    <location>
        <begin position="21"/>
        <end position="503"/>
    </location>
</feature>
<dbReference type="STRING" id="1284197.S8A9N5"/>
<name>S8A9N5_DACHA</name>
<feature type="active site" description="Charge relay system" evidence="5 6">
    <location>
        <position position="444"/>
    </location>
</feature>
<dbReference type="InterPro" id="IPR036852">
    <property type="entry name" value="Peptidase_S8/S53_dom_sf"/>
</dbReference>
<feature type="active site" description="Charge relay system" evidence="5 6">
    <location>
        <position position="223"/>
    </location>
</feature>
<dbReference type="PROSITE" id="PS00138">
    <property type="entry name" value="SUBTILASE_SER"/>
    <property type="match status" value="1"/>
</dbReference>
<comment type="similarity">
    <text evidence="1 6 7">Belongs to the peptidase S8 family.</text>
</comment>
<sequence>MHIFTRSLVSTILLLTATSATPIPHDGSHEPSPTTSDTAAPSAHPTTYSNYIFRFPKASSNGAKVNTSEILTSLAPHGFNISHLHHTFSETMNGFAAHMSDHCVNILKEMESGVIIEPVVTYKAQAPFATPSPVFTNLDGFTLGAGVNTNPAAPKKTAPAPAPSPSQRVVLLQQDATWGLQRLSQQEPIPMKYSDPDSKVTSQTFNYTFDQSSGENVDIYIIDTGINVAHKDFNGRARIEFVAETLSSNPAEGTDDHAGHGTHCAGTTASSHFGVAKKATIHAIKIMGKTGGGLSSDIAAGIEAMLKRHNERMKDPNFRGSVASMSFGLDVPDEQLDNQSFASNSPALEKAIMVANAAGIHTVIAAGNQGIDACRVSPALLSRQVEPEYNYTASVITVGATNIYDNRADFSNYGKCITTYAPGVSILSTYIGDDEATTVMQGTSMATPHVAGMVAYLLGVKPELKKDVVRMKKLIMNMATKGSLTNIKDKTDTKILAYNGIDN</sequence>
<dbReference type="InterPro" id="IPR015500">
    <property type="entry name" value="Peptidase_S8_subtilisin-rel"/>
</dbReference>
<dbReference type="FunFam" id="3.40.50.200:FF:000007">
    <property type="entry name" value="Subtilisin-like serine protease"/>
    <property type="match status" value="1"/>
</dbReference>
<evidence type="ECO:0000256" key="6">
    <source>
        <dbReference type="PROSITE-ProRule" id="PRU01240"/>
    </source>
</evidence>
<keyword evidence="3 6" id="KW-0378">Hydrolase</keyword>